<protein>
    <submittedName>
        <fullName evidence="1">Uncharacterized protein</fullName>
    </submittedName>
</protein>
<evidence type="ECO:0000313" key="1">
    <source>
        <dbReference type="EMBL" id="ABV22183.1"/>
    </source>
</evidence>
<name>A7YXQ4_9ALVE</name>
<dbReference type="AlphaFoldDB" id="A7YXQ4"/>
<proteinExistence type="evidence at transcript level"/>
<sequence>MFTSFEDIDVALGEGRPLRSSARRFVRH</sequence>
<accession>A7YXQ4</accession>
<dbReference type="EMBL" id="EF134069">
    <property type="protein sequence ID" value="ABV22183.1"/>
    <property type="molecule type" value="mRNA"/>
</dbReference>
<organism evidence="1">
    <name type="scientific">Perkinsus marinus</name>
    <dbReference type="NCBI Taxonomy" id="31276"/>
    <lineage>
        <taxon>Eukaryota</taxon>
        <taxon>Sar</taxon>
        <taxon>Alveolata</taxon>
        <taxon>Perkinsozoa</taxon>
        <taxon>Perkinsea</taxon>
        <taxon>Perkinsida</taxon>
        <taxon>Perkinsidae</taxon>
        <taxon>Perkinsus</taxon>
    </lineage>
</organism>
<reference evidence="1" key="1">
    <citation type="journal article" date="2007" name="Proc. Natl. Acad. Sci. U.S.A.">
        <title>Spliced leader RNA trans-splicing in dinoflagellates.</title>
        <authorList>
            <person name="Zhang H."/>
            <person name="Hou Y."/>
            <person name="Miranda L."/>
            <person name="Campbell D.A."/>
            <person name="Sturm N.R."/>
            <person name="Gaasterland T."/>
            <person name="Lin S."/>
        </authorList>
    </citation>
    <scope>NUCLEOTIDE SEQUENCE</scope>
    <source>
        <strain evidence="1">Pma_cDNA4</strain>
    </source>
</reference>